<name>A0A1G2CA10_9BACT</name>
<evidence type="ECO:0000313" key="3">
    <source>
        <dbReference type="Proteomes" id="UP000179059"/>
    </source>
</evidence>
<dbReference type="InterPro" id="IPR023093">
    <property type="entry name" value="ScpA-like_C"/>
</dbReference>
<dbReference type="AlphaFoldDB" id="A0A1G2CA10"/>
<protein>
    <recommendedName>
        <fullName evidence="1">Segregation and condensation protein A</fullName>
    </recommendedName>
</protein>
<dbReference type="Gene3D" id="1.10.10.580">
    <property type="entry name" value="Structural maintenance of chromosome 1. Chain E"/>
    <property type="match status" value="1"/>
</dbReference>
<dbReference type="STRING" id="1798647.A2855_02900"/>
<organism evidence="2 3">
    <name type="scientific">Candidatus Liptonbacteria bacterium RIFCSPHIGHO2_01_FULL_57_28</name>
    <dbReference type="NCBI Taxonomy" id="1798647"/>
    <lineage>
        <taxon>Bacteria</taxon>
        <taxon>Candidatus Liptoniibacteriota</taxon>
    </lineage>
</organism>
<dbReference type="Proteomes" id="UP000179059">
    <property type="component" value="Unassembled WGS sequence"/>
</dbReference>
<gene>
    <name evidence="2" type="ORF">A2855_02900</name>
</gene>
<dbReference type="PANTHER" id="PTHR33969">
    <property type="entry name" value="SEGREGATION AND CONDENSATION PROTEIN A"/>
    <property type="match status" value="1"/>
</dbReference>
<dbReference type="Gene3D" id="6.10.250.2410">
    <property type="match status" value="1"/>
</dbReference>
<dbReference type="InterPro" id="IPR003768">
    <property type="entry name" value="ScpA"/>
</dbReference>
<accession>A0A1G2CA10</accession>
<dbReference type="PANTHER" id="PTHR33969:SF2">
    <property type="entry name" value="SEGREGATION AND CONDENSATION PROTEIN A"/>
    <property type="match status" value="1"/>
</dbReference>
<evidence type="ECO:0000256" key="1">
    <source>
        <dbReference type="ARBA" id="ARBA00044777"/>
    </source>
</evidence>
<sequence length="240" mass="27149">MDYALKIEKYEGPLEKLLELIEERRLAVNEISLAAVTDDFLKYLERLPAVAPALLADFLTIASRLVLIKSKSLLPELPLTEEEERDIRDLERRLELYRQLKAAEKHIHKLWRSGHRAASRPYLFHASYLPPVFHPGQGLDAAALGAAFAQVYAAIERITMETETIYETIVSLEEKMQEIIARMATIKEASLHGLSAGRGRVEIVSVFLAILHLAREGRVNLAQERQFSDIIVSKTELHGT</sequence>
<dbReference type="EMBL" id="MHKX01000013">
    <property type="protein sequence ID" value="OGY98224.1"/>
    <property type="molecule type" value="Genomic_DNA"/>
</dbReference>
<proteinExistence type="predicted"/>
<dbReference type="Pfam" id="PF02616">
    <property type="entry name" value="SMC_ScpA"/>
    <property type="match status" value="1"/>
</dbReference>
<reference evidence="2 3" key="1">
    <citation type="journal article" date="2016" name="Nat. Commun.">
        <title>Thousands of microbial genomes shed light on interconnected biogeochemical processes in an aquifer system.</title>
        <authorList>
            <person name="Anantharaman K."/>
            <person name="Brown C.T."/>
            <person name="Hug L.A."/>
            <person name="Sharon I."/>
            <person name="Castelle C.J."/>
            <person name="Probst A.J."/>
            <person name="Thomas B.C."/>
            <person name="Singh A."/>
            <person name="Wilkins M.J."/>
            <person name="Karaoz U."/>
            <person name="Brodie E.L."/>
            <person name="Williams K.H."/>
            <person name="Hubbard S.S."/>
            <person name="Banfield J.F."/>
        </authorList>
    </citation>
    <scope>NUCLEOTIDE SEQUENCE [LARGE SCALE GENOMIC DNA]</scope>
</reference>
<comment type="caution">
    <text evidence="2">The sequence shown here is derived from an EMBL/GenBank/DDBJ whole genome shotgun (WGS) entry which is preliminary data.</text>
</comment>
<evidence type="ECO:0000313" key="2">
    <source>
        <dbReference type="EMBL" id="OGY98224.1"/>
    </source>
</evidence>